<protein>
    <recommendedName>
        <fullName evidence="3">Glycoside hydrolase family 42 N-terminal domain-containing protein</fullName>
    </recommendedName>
</protein>
<dbReference type="InterPro" id="IPR017853">
    <property type="entry name" value="GH"/>
</dbReference>
<feature type="signal peptide" evidence="1">
    <location>
        <begin position="1"/>
        <end position="18"/>
    </location>
</feature>
<keyword evidence="1" id="KW-0732">Signal</keyword>
<sequence length="397" mass="44993">MYFHKILFWLAAAVIMMAAACSKVSGDNPEIKPVPEEYHEFPIVAWTGIDAADAGRKLGPMKDCGFNIYLGWYDTFEEVDMMLKAADSVGVKVITASKNLLTEPQNEADKLKDYPALYGYFLADEPWDNDLQTLGDVASRIRAVDSEHLCYINLYPNWAWGGVDNYILKLTSYIDKVNPTMISFDFYPIYEQGGKSYVREEWFKNLEDVRRVSRAKKIPFWAFALSLAGTDGDKTWPVPTLGELRYQQFANLAYGAQGFQYWTYWGLYHNAPTPPYAFAKQVNKDLQILARYFYGADVTGVWHYGDEIPYGATKLSTMPLGVKDITFGGPAIISQFENNGKHYLAIVNKNYKQTMSFSVKFHNTAIKFDSLGYKSEVNETTTELDAGGIVVFNIQQI</sequence>
<evidence type="ECO:0000256" key="1">
    <source>
        <dbReference type="SAM" id="SignalP"/>
    </source>
</evidence>
<dbReference type="SUPFAM" id="SSF51445">
    <property type="entry name" value="(Trans)glycosidases"/>
    <property type="match status" value="1"/>
</dbReference>
<name>A0A0H3U8D7_9BACT</name>
<evidence type="ECO:0008006" key="3">
    <source>
        <dbReference type="Google" id="ProtNLM"/>
    </source>
</evidence>
<feature type="chain" id="PRO_5005202872" description="Glycoside hydrolase family 42 N-terminal domain-containing protein" evidence="1">
    <location>
        <begin position="19"/>
        <end position="397"/>
    </location>
</feature>
<dbReference type="PROSITE" id="PS51257">
    <property type="entry name" value="PROKAR_LIPOPROTEIN"/>
    <property type="match status" value="1"/>
</dbReference>
<reference evidence="2" key="1">
    <citation type="submission" date="2013-08" db="EMBL/GenBank/DDBJ databases">
        <title>Comparison of modified E. coli strains.</title>
        <authorList>
            <person name="Juergensen J."/>
            <person name="Bonge A."/>
            <person name="Streit W.R."/>
        </authorList>
    </citation>
    <scope>NUCLEOTIDE SEQUENCE</scope>
</reference>
<dbReference type="EMBL" id="KF540246">
    <property type="protein sequence ID" value="AIF26780.1"/>
    <property type="molecule type" value="Genomic_DNA"/>
</dbReference>
<accession>A0A0H3U8D7</accession>
<evidence type="ECO:0000313" key="2">
    <source>
        <dbReference type="EMBL" id="AIF26780.1"/>
    </source>
</evidence>
<proteinExistence type="predicted"/>
<dbReference type="Gene3D" id="3.20.20.80">
    <property type="entry name" value="Glycosidases"/>
    <property type="match status" value="1"/>
</dbReference>
<dbReference type="AlphaFoldDB" id="A0A0H3U8D7"/>
<organism evidence="2">
    <name type="scientific">uncultured bacterium fosmid pJB92C9</name>
    <dbReference type="NCBI Taxonomy" id="1478074"/>
    <lineage>
        <taxon>Bacteria</taxon>
        <taxon>environmental samples</taxon>
    </lineage>
</organism>